<accession>A0AAN9I163</accession>
<protein>
    <submittedName>
        <fullName evidence="2">Uncharacterized protein</fullName>
    </submittedName>
</protein>
<evidence type="ECO:0000313" key="2">
    <source>
        <dbReference type="EMBL" id="KAK7263648.1"/>
    </source>
</evidence>
<dbReference type="EMBL" id="JAYKXN010000008">
    <property type="protein sequence ID" value="KAK7263648.1"/>
    <property type="molecule type" value="Genomic_DNA"/>
</dbReference>
<keyword evidence="3" id="KW-1185">Reference proteome</keyword>
<feature type="region of interest" description="Disordered" evidence="1">
    <location>
        <begin position="1"/>
        <end position="77"/>
    </location>
</feature>
<dbReference type="AlphaFoldDB" id="A0AAN9I163"/>
<evidence type="ECO:0000256" key="1">
    <source>
        <dbReference type="SAM" id="MobiDB-lite"/>
    </source>
</evidence>
<sequence>MEPLPVDPMNLPSYPSSCTSAVSPFSASNAPRTISRLYEHIRPPTEQPSSSPDSTGPSHQPDPTQVTSTSAHPESLV</sequence>
<comment type="caution">
    <text evidence="2">The sequence shown here is derived from an EMBL/GenBank/DDBJ whole genome shotgun (WGS) entry which is preliminary data.</text>
</comment>
<proteinExistence type="predicted"/>
<name>A0AAN9I163_CLITE</name>
<evidence type="ECO:0000313" key="3">
    <source>
        <dbReference type="Proteomes" id="UP001359559"/>
    </source>
</evidence>
<feature type="compositionally biased region" description="Polar residues" evidence="1">
    <location>
        <begin position="47"/>
        <end position="77"/>
    </location>
</feature>
<reference evidence="2 3" key="1">
    <citation type="submission" date="2024-01" db="EMBL/GenBank/DDBJ databases">
        <title>The genomes of 5 underutilized Papilionoideae crops provide insights into root nodulation and disease resistance.</title>
        <authorList>
            <person name="Yuan L."/>
        </authorList>
    </citation>
    <scope>NUCLEOTIDE SEQUENCE [LARGE SCALE GENOMIC DNA]</scope>
    <source>
        <strain evidence="2">LY-2023</strain>
        <tissue evidence="2">Leaf</tissue>
    </source>
</reference>
<dbReference type="Proteomes" id="UP001359559">
    <property type="component" value="Unassembled WGS sequence"/>
</dbReference>
<feature type="compositionally biased region" description="Polar residues" evidence="1">
    <location>
        <begin position="13"/>
        <end position="32"/>
    </location>
</feature>
<gene>
    <name evidence="2" type="ORF">RJT34_31242</name>
</gene>
<organism evidence="2 3">
    <name type="scientific">Clitoria ternatea</name>
    <name type="common">Butterfly pea</name>
    <dbReference type="NCBI Taxonomy" id="43366"/>
    <lineage>
        <taxon>Eukaryota</taxon>
        <taxon>Viridiplantae</taxon>
        <taxon>Streptophyta</taxon>
        <taxon>Embryophyta</taxon>
        <taxon>Tracheophyta</taxon>
        <taxon>Spermatophyta</taxon>
        <taxon>Magnoliopsida</taxon>
        <taxon>eudicotyledons</taxon>
        <taxon>Gunneridae</taxon>
        <taxon>Pentapetalae</taxon>
        <taxon>rosids</taxon>
        <taxon>fabids</taxon>
        <taxon>Fabales</taxon>
        <taxon>Fabaceae</taxon>
        <taxon>Papilionoideae</taxon>
        <taxon>50 kb inversion clade</taxon>
        <taxon>NPAAA clade</taxon>
        <taxon>indigoferoid/millettioid clade</taxon>
        <taxon>Phaseoleae</taxon>
        <taxon>Clitoria</taxon>
    </lineage>
</organism>